<evidence type="ECO:0000256" key="4">
    <source>
        <dbReference type="ARBA" id="ARBA00022272"/>
    </source>
</evidence>
<keyword evidence="6 9" id="KW-0822">Tryptophan biosynthesis</keyword>
<evidence type="ECO:0000256" key="3">
    <source>
        <dbReference type="ARBA" id="ARBA00012572"/>
    </source>
</evidence>
<comment type="caution">
    <text evidence="11">The sequence shown here is derived from an EMBL/GenBank/DDBJ whole genome shotgun (WGS) entry which is preliminary data.</text>
</comment>
<evidence type="ECO:0000256" key="7">
    <source>
        <dbReference type="ARBA" id="ARBA00023141"/>
    </source>
</evidence>
<sequence>MLIKICGITSPEDAEAAIAAGADLLGFVFRLGTPRALDPATSGWIRDVRGVERVGVFLDSPLDEVMRARDLLALDWVQLHGDEPDTYLEALGEQVIRRVRVGSEIDWDRVAHLADRCLPLFDPGAGDGVAWAWEALEASPTGIRFGLAGGLTPDNVADAVRTVRPYLVDVSSGVESAPAIKDHKKIHDFISAAREVAS</sequence>
<dbReference type="AlphaFoldDB" id="A0A8J6Y5L2"/>
<feature type="domain" description="N-(5'phosphoribosyl) anthranilate isomerase (PRAI)" evidence="10">
    <location>
        <begin position="3"/>
        <end position="191"/>
    </location>
</feature>
<protein>
    <recommendedName>
        <fullName evidence="4 9">N-(5'-phosphoribosyl)anthranilate isomerase</fullName>
        <shortName evidence="9">PRAI</shortName>
        <ecNumber evidence="3 9">5.3.1.24</ecNumber>
    </recommendedName>
</protein>
<dbReference type="UniPathway" id="UPA00035">
    <property type="reaction ID" value="UER00042"/>
</dbReference>
<dbReference type="HAMAP" id="MF_00135">
    <property type="entry name" value="PRAI"/>
    <property type="match status" value="1"/>
</dbReference>
<evidence type="ECO:0000313" key="11">
    <source>
        <dbReference type="EMBL" id="MBD3870945.1"/>
    </source>
</evidence>
<dbReference type="InterPro" id="IPR011060">
    <property type="entry name" value="RibuloseP-bd_barrel"/>
</dbReference>
<evidence type="ECO:0000259" key="10">
    <source>
        <dbReference type="Pfam" id="PF00697"/>
    </source>
</evidence>
<keyword evidence="5 9" id="KW-0028">Amino-acid biosynthesis</keyword>
<dbReference type="CDD" id="cd00405">
    <property type="entry name" value="PRAI"/>
    <property type="match status" value="1"/>
</dbReference>
<dbReference type="PANTHER" id="PTHR42894:SF1">
    <property type="entry name" value="N-(5'-PHOSPHORIBOSYL)ANTHRANILATE ISOMERASE"/>
    <property type="match status" value="1"/>
</dbReference>
<name>A0A8J6Y5L2_9BACT</name>
<dbReference type="GO" id="GO:0004640">
    <property type="term" value="F:phosphoribosylanthranilate isomerase activity"/>
    <property type="evidence" value="ECO:0007669"/>
    <property type="project" value="UniProtKB-UniRule"/>
</dbReference>
<evidence type="ECO:0000256" key="8">
    <source>
        <dbReference type="ARBA" id="ARBA00023235"/>
    </source>
</evidence>
<comment type="pathway">
    <text evidence="2 9">Amino-acid biosynthesis; L-tryptophan biosynthesis; L-tryptophan from chorismate: step 3/5.</text>
</comment>
<reference evidence="11 12" key="1">
    <citation type="submission" date="2020-08" db="EMBL/GenBank/DDBJ databases">
        <title>Acidobacteriota in marine sediments use diverse sulfur dissimilation pathways.</title>
        <authorList>
            <person name="Wasmund K."/>
        </authorList>
    </citation>
    <scope>NUCLEOTIDE SEQUENCE [LARGE SCALE GENOMIC DNA]</scope>
    <source>
        <strain evidence="11">MAG AM3-A</strain>
    </source>
</reference>
<dbReference type="InterPro" id="IPR001240">
    <property type="entry name" value="PRAI_dom"/>
</dbReference>
<evidence type="ECO:0000313" key="12">
    <source>
        <dbReference type="Proteomes" id="UP000598633"/>
    </source>
</evidence>
<dbReference type="PANTHER" id="PTHR42894">
    <property type="entry name" value="N-(5'-PHOSPHORIBOSYL)ANTHRANILATE ISOMERASE"/>
    <property type="match status" value="1"/>
</dbReference>
<evidence type="ECO:0000256" key="9">
    <source>
        <dbReference type="HAMAP-Rule" id="MF_00135"/>
    </source>
</evidence>
<proteinExistence type="inferred from homology"/>
<accession>A0A8J6Y5L2</accession>
<dbReference type="InterPro" id="IPR044643">
    <property type="entry name" value="TrpF_fam"/>
</dbReference>
<dbReference type="Pfam" id="PF00697">
    <property type="entry name" value="PRAI"/>
    <property type="match status" value="1"/>
</dbReference>
<dbReference type="EMBL" id="JACXWA010000107">
    <property type="protein sequence ID" value="MBD3870945.1"/>
    <property type="molecule type" value="Genomic_DNA"/>
</dbReference>
<keyword evidence="7 9" id="KW-0057">Aromatic amino acid biosynthesis</keyword>
<dbReference type="GO" id="GO:0000162">
    <property type="term" value="P:L-tryptophan biosynthetic process"/>
    <property type="evidence" value="ECO:0007669"/>
    <property type="project" value="UniProtKB-UniRule"/>
</dbReference>
<evidence type="ECO:0000256" key="5">
    <source>
        <dbReference type="ARBA" id="ARBA00022605"/>
    </source>
</evidence>
<dbReference type="Proteomes" id="UP000598633">
    <property type="component" value="Unassembled WGS sequence"/>
</dbReference>
<evidence type="ECO:0000256" key="1">
    <source>
        <dbReference type="ARBA" id="ARBA00001164"/>
    </source>
</evidence>
<organism evidence="11 12">
    <name type="scientific">Candidatus Sulfomarinibacter kjeldsenii</name>
    <dbReference type="NCBI Taxonomy" id="2885994"/>
    <lineage>
        <taxon>Bacteria</taxon>
        <taxon>Pseudomonadati</taxon>
        <taxon>Acidobacteriota</taxon>
        <taxon>Thermoanaerobaculia</taxon>
        <taxon>Thermoanaerobaculales</taxon>
        <taxon>Candidatus Sulfomarinibacteraceae</taxon>
        <taxon>Candidatus Sulfomarinibacter</taxon>
    </lineage>
</organism>
<dbReference type="Gene3D" id="3.20.20.70">
    <property type="entry name" value="Aldolase class I"/>
    <property type="match status" value="1"/>
</dbReference>
<evidence type="ECO:0000256" key="2">
    <source>
        <dbReference type="ARBA" id="ARBA00004664"/>
    </source>
</evidence>
<evidence type="ECO:0000256" key="6">
    <source>
        <dbReference type="ARBA" id="ARBA00022822"/>
    </source>
</evidence>
<comment type="catalytic activity">
    <reaction evidence="1 9">
        <text>N-(5-phospho-beta-D-ribosyl)anthranilate = 1-(2-carboxyphenylamino)-1-deoxy-D-ribulose 5-phosphate</text>
        <dbReference type="Rhea" id="RHEA:21540"/>
        <dbReference type="ChEBI" id="CHEBI:18277"/>
        <dbReference type="ChEBI" id="CHEBI:58613"/>
        <dbReference type="EC" id="5.3.1.24"/>
    </reaction>
</comment>
<dbReference type="SUPFAM" id="SSF51366">
    <property type="entry name" value="Ribulose-phoshate binding barrel"/>
    <property type="match status" value="1"/>
</dbReference>
<gene>
    <name evidence="9" type="primary">trpF</name>
    <name evidence="11" type="ORF">IFJ97_06245</name>
</gene>
<dbReference type="EC" id="5.3.1.24" evidence="3 9"/>
<comment type="similarity">
    <text evidence="9">Belongs to the TrpF family.</text>
</comment>
<dbReference type="InterPro" id="IPR013785">
    <property type="entry name" value="Aldolase_TIM"/>
</dbReference>
<keyword evidence="8 9" id="KW-0413">Isomerase</keyword>